<dbReference type="RefSeq" id="WP_217789454.1">
    <property type="nucleotide sequence ID" value="NZ_JAHSPG010000001.1"/>
</dbReference>
<evidence type="ECO:0000256" key="3">
    <source>
        <dbReference type="ARBA" id="ARBA00023136"/>
    </source>
</evidence>
<evidence type="ECO:0000259" key="6">
    <source>
        <dbReference type="Pfam" id="PF07980"/>
    </source>
</evidence>
<comment type="subcellular location">
    <subcellularLocation>
        <location evidence="1">Cell outer membrane</location>
    </subcellularLocation>
</comment>
<organism evidence="8 9">
    <name type="scientific">Pinibacter aurantiacus</name>
    <dbReference type="NCBI Taxonomy" id="2851599"/>
    <lineage>
        <taxon>Bacteria</taxon>
        <taxon>Pseudomonadati</taxon>
        <taxon>Bacteroidota</taxon>
        <taxon>Chitinophagia</taxon>
        <taxon>Chitinophagales</taxon>
        <taxon>Chitinophagaceae</taxon>
        <taxon>Pinibacter</taxon>
    </lineage>
</organism>
<reference evidence="8" key="1">
    <citation type="submission" date="2021-06" db="EMBL/GenBank/DDBJ databases">
        <authorList>
            <person name="Huq M.A."/>
        </authorList>
    </citation>
    <scope>NUCLEOTIDE SEQUENCE</scope>
    <source>
        <strain evidence="8">MAH-26</strain>
    </source>
</reference>
<keyword evidence="4" id="KW-0998">Cell outer membrane</keyword>
<comment type="caution">
    <text evidence="8">The sequence shown here is derived from an EMBL/GenBank/DDBJ whole genome shotgun (WGS) entry which is preliminary data.</text>
</comment>
<sequence>MKRILFYILPLYLLTACNKLDIPPTNIIQDKDVFSSPSGIESYMATLYSALPIQDFNSNYQTGFNDFPCFHSYGLFTAECLQSDYVGARGIGNGSFGYWPYVNIRNVNYFIETFPKYAGSFTEDKAKAWLGEAHFIRAFFYFALVERYGGVPIVRTPQSYPEQSLDELQIPRNKEEEVYNFIGADLDTAINYMPDIAESKSGRANKYVAAALKSRAMLFAGSIAKYGTVQLDGVVGIPADKATSYFQQSFDAAKMLEGKYSLYRANPDKYQNYVNLFLDGNSPENILVKQYHYPEKTHSWDALNIPRQLQGGNGYSSVIDPTLDYVELYGSLQVYNPDGTPIRFSDRMDLFKNVEPRLRATVTLPGDVFRGAVMDMQRGLYESYSGKPNSPEAPEHDDPNDSKLHLASDPTVQYSGKNVVGFAGPGRSESTSTGFYIRKYMDPTKPNSEILLWQSYQNWIAIRYAEVLLNKAEAAYELGKPADALTAINDIRDRAGASALGNLNMDSIRNERKKELAFENFTWWDLRRWRVADKEFNNRIYRVLYPYYVFDEKKYIYRKEPDIQNARFTFQQAFYYEPIPAGEINKNPKLIQNPLY</sequence>
<feature type="region of interest" description="Disordered" evidence="5">
    <location>
        <begin position="383"/>
        <end position="409"/>
    </location>
</feature>
<accession>A0A9E2W2K8</accession>
<feature type="domain" description="RagB/SusD" evidence="6">
    <location>
        <begin position="312"/>
        <end position="596"/>
    </location>
</feature>
<evidence type="ECO:0000256" key="5">
    <source>
        <dbReference type="SAM" id="MobiDB-lite"/>
    </source>
</evidence>
<protein>
    <submittedName>
        <fullName evidence="8">RagB/SusD family nutrient uptake outer membrane protein</fullName>
    </submittedName>
</protein>
<proteinExistence type="predicted"/>
<evidence type="ECO:0000256" key="4">
    <source>
        <dbReference type="ARBA" id="ARBA00023237"/>
    </source>
</evidence>
<keyword evidence="2" id="KW-0732">Signal</keyword>
<dbReference type="EMBL" id="JAHSPG010000001">
    <property type="protein sequence ID" value="MBV4355909.1"/>
    <property type="molecule type" value="Genomic_DNA"/>
</dbReference>
<evidence type="ECO:0000313" key="8">
    <source>
        <dbReference type="EMBL" id="MBV4355909.1"/>
    </source>
</evidence>
<evidence type="ECO:0000256" key="2">
    <source>
        <dbReference type="ARBA" id="ARBA00022729"/>
    </source>
</evidence>
<keyword evidence="3" id="KW-0472">Membrane</keyword>
<dbReference type="Proteomes" id="UP000812270">
    <property type="component" value="Unassembled WGS sequence"/>
</dbReference>
<keyword evidence="9" id="KW-1185">Reference proteome</keyword>
<dbReference type="GO" id="GO:0009279">
    <property type="term" value="C:cell outer membrane"/>
    <property type="evidence" value="ECO:0007669"/>
    <property type="project" value="UniProtKB-SubCell"/>
</dbReference>
<dbReference type="AlphaFoldDB" id="A0A9E2W2K8"/>
<name>A0A9E2W2K8_9BACT</name>
<gene>
    <name evidence="8" type="ORF">KTO63_02035</name>
</gene>
<dbReference type="Pfam" id="PF07980">
    <property type="entry name" value="SusD_RagB"/>
    <property type="match status" value="1"/>
</dbReference>
<evidence type="ECO:0000256" key="1">
    <source>
        <dbReference type="ARBA" id="ARBA00004442"/>
    </source>
</evidence>
<feature type="compositionally biased region" description="Basic and acidic residues" evidence="5">
    <location>
        <begin position="393"/>
        <end position="406"/>
    </location>
</feature>
<dbReference type="InterPro" id="IPR012944">
    <property type="entry name" value="SusD_RagB_dom"/>
</dbReference>
<dbReference type="PROSITE" id="PS51257">
    <property type="entry name" value="PROKAR_LIPOPROTEIN"/>
    <property type="match status" value="1"/>
</dbReference>
<dbReference type="InterPro" id="IPR033985">
    <property type="entry name" value="SusD-like_N"/>
</dbReference>
<dbReference type="Pfam" id="PF14322">
    <property type="entry name" value="SusD-like_3"/>
    <property type="match status" value="1"/>
</dbReference>
<feature type="domain" description="SusD-like N-terminal" evidence="7">
    <location>
        <begin position="100"/>
        <end position="218"/>
    </location>
</feature>
<evidence type="ECO:0000313" key="9">
    <source>
        <dbReference type="Proteomes" id="UP000812270"/>
    </source>
</evidence>
<evidence type="ECO:0000259" key="7">
    <source>
        <dbReference type="Pfam" id="PF14322"/>
    </source>
</evidence>